<feature type="non-terminal residue" evidence="1">
    <location>
        <position position="1"/>
    </location>
</feature>
<reference evidence="1" key="1">
    <citation type="submission" date="2022-07" db="EMBL/GenBank/DDBJ databases">
        <title>Phylogenomic reconstructions and comparative analyses of Kickxellomycotina fungi.</title>
        <authorList>
            <person name="Reynolds N.K."/>
            <person name="Stajich J.E."/>
            <person name="Barry K."/>
            <person name="Grigoriev I.V."/>
            <person name="Crous P."/>
            <person name="Smith M.E."/>
        </authorList>
    </citation>
    <scope>NUCLEOTIDE SEQUENCE</scope>
    <source>
        <strain evidence="1">CBS 109366</strain>
    </source>
</reference>
<evidence type="ECO:0000313" key="1">
    <source>
        <dbReference type="EMBL" id="KAJ2767434.1"/>
    </source>
</evidence>
<evidence type="ECO:0000313" key="2">
    <source>
        <dbReference type="Proteomes" id="UP001140234"/>
    </source>
</evidence>
<gene>
    <name evidence="1" type="primary">TRM8_2</name>
    <name evidence="1" type="ORF">IWQ57_003951</name>
</gene>
<keyword evidence="2" id="KW-1185">Reference proteome</keyword>
<accession>A0ACC1JU94</accession>
<comment type="caution">
    <text evidence="1">The sequence shown here is derived from an EMBL/GenBank/DDBJ whole genome shotgun (WGS) entry which is preliminary data.</text>
</comment>
<name>A0ACC1JU94_9FUNG</name>
<protein>
    <submittedName>
        <fullName evidence="1">tRNA (Guanine-N(7)-)-methyltransferase (tRNA(m7G46)-methyltransferase)</fullName>
    </submittedName>
</protein>
<dbReference type="EMBL" id="JANBUJ010001423">
    <property type="protein sequence ID" value="KAJ2767434.1"/>
    <property type="molecule type" value="Genomic_DNA"/>
</dbReference>
<dbReference type="Proteomes" id="UP001140234">
    <property type="component" value="Unassembled WGS sequence"/>
</dbReference>
<sequence>ASEPATVEIRLERHPQLAAALAGVLQLVVRDFVQGWFGDLSADAPFSDRCRRANMAELAVGQLLPLLTALACRAKAPANGSSADPKHPAIRDLGEGGHEKAAVLARVRRVVDLPLPLVLPPEQLLFGPHRMLVRELLGGALLAALLLVAAGPDTANQLREDGARDLQTGVLNEEQCRVAFGFICTV</sequence>
<proteinExistence type="predicted"/>
<organism evidence="1 2">
    <name type="scientific">Coemansia nantahalensis</name>
    <dbReference type="NCBI Taxonomy" id="2789366"/>
    <lineage>
        <taxon>Eukaryota</taxon>
        <taxon>Fungi</taxon>
        <taxon>Fungi incertae sedis</taxon>
        <taxon>Zoopagomycota</taxon>
        <taxon>Kickxellomycotina</taxon>
        <taxon>Kickxellomycetes</taxon>
        <taxon>Kickxellales</taxon>
        <taxon>Kickxellaceae</taxon>
        <taxon>Coemansia</taxon>
    </lineage>
</organism>